<dbReference type="EMBL" id="NPEV01000003">
    <property type="protein sequence ID" value="RAI29615.1"/>
    <property type="molecule type" value="Genomic_DNA"/>
</dbReference>
<evidence type="ECO:0008006" key="4">
    <source>
        <dbReference type="Google" id="ProtNLM"/>
    </source>
</evidence>
<reference evidence="2 3" key="1">
    <citation type="submission" date="2017-07" db="EMBL/GenBank/DDBJ databases">
        <title>Draft Genome Sequences of Select Purple Nonsulfur Bacteria.</title>
        <authorList>
            <person name="Lasarre B."/>
            <person name="Mckinlay J.B."/>
        </authorList>
    </citation>
    <scope>NUCLEOTIDE SEQUENCE [LARGE SCALE GENOMIC DNA]</scope>
    <source>
        <strain evidence="2 3">DSM 11290</strain>
    </source>
</reference>
<feature type="transmembrane region" description="Helical" evidence="1">
    <location>
        <begin position="28"/>
        <end position="51"/>
    </location>
</feature>
<evidence type="ECO:0000313" key="3">
    <source>
        <dbReference type="Proteomes" id="UP000249299"/>
    </source>
</evidence>
<dbReference type="Proteomes" id="UP000249299">
    <property type="component" value="Unassembled WGS sequence"/>
</dbReference>
<dbReference type="RefSeq" id="WP_111432778.1">
    <property type="nucleotide sequence ID" value="NZ_JACIGG010000012.1"/>
</dbReference>
<feature type="transmembrane region" description="Helical" evidence="1">
    <location>
        <begin position="72"/>
        <end position="105"/>
    </location>
</feature>
<protein>
    <recommendedName>
        <fullName evidence="4">MFS transporter</fullName>
    </recommendedName>
</protein>
<evidence type="ECO:0000256" key="1">
    <source>
        <dbReference type="SAM" id="Phobius"/>
    </source>
</evidence>
<accession>A0A327JVJ8</accession>
<proteinExistence type="predicted"/>
<keyword evidence="1" id="KW-1133">Transmembrane helix</keyword>
<keyword evidence="1" id="KW-0472">Membrane</keyword>
<keyword evidence="3" id="KW-1185">Reference proteome</keyword>
<dbReference type="OrthoDB" id="9764259at2"/>
<dbReference type="Gene3D" id="1.20.1250.20">
    <property type="entry name" value="MFS general substrate transporter like domains"/>
    <property type="match status" value="1"/>
</dbReference>
<dbReference type="AlphaFoldDB" id="A0A327JVJ8"/>
<gene>
    <name evidence="2" type="ORF">CH339_02935</name>
</gene>
<dbReference type="SUPFAM" id="SSF103473">
    <property type="entry name" value="MFS general substrate transporter"/>
    <property type="match status" value="1"/>
</dbReference>
<sequence>MPAPETRSAIAASLPAKTGCDAVFIGVWWFWGFAGWSGTLVGLTLSTARLAMALLHGLGTGPTVARWGEHRLALVGLTAAALSCVAFGLTTSTALVFLLLIFHAIEGFVHPSIAALMSKGLPEDTQGTLQGGIAAI</sequence>
<name>A0A327JVJ8_9HYPH</name>
<evidence type="ECO:0000313" key="2">
    <source>
        <dbReference type="EMBL" id="RAI29615.1"/>
    </source>
</evidence>
<keyword evidence="1" id="KW-0812">Transmembrane</keyword>
<comment type="caution">
    <text evidence="2">The sequence shown here is derived from an EMBL/GenBank/DDBJ whole genome shotgun (WGS) entry which is preliminary data.</text>
</comment>
<organism evidence="2 3">
    <name type="scientific">Rhodobium orientis</name>
    <dbReference type="NCBI Taxonomy" id="34017"/>
    <lineage>
        <taxon>Bacteria</taxon>
        <taxon>Pseudomonadati</taxon>
        <taxon>Pseudomonadota</taxon>
        <taxon>Alphaproteobacteria</taxon>
        <taxon>Hyphomicrobiales</taxon>
        <taxon>Rhodobiaceae</taxon>
        <taxon>Rhodobium</taxon>
    </lineage>
</organism>
<dbReference type="InterPro" id="IPR036259">
    <property type="entry name" value="MFS_trans_sf"/>
</dbReference>